<keyword evidence="2 5" id="KW-0808">Transferase</keyword>
<dbReference type="SUPFAM" id="SSF53335">
    <property type="entry name" value="S-adenosyl-L-methionine-dependent methyltransferases"/>
    <property type="match status" value="1"/>
</dbReference>
<evidence type="ECO:0000256" key="1">
    <source>
        <dbReference type="ARBA" id="ARBA00022603"/>
    </source>
</evidence>
<gene>
    <name evidence="5" type="ORF">SAMN05720469_1585</name>
</gene>
<accession>A0A1M6ZE00</accession>
<dbReference type="Pfam" id="PF10672">
    <property type="entry name" value="Methyltrans_SAM"/>
    <property type="match status" value="1"/>
</dbReference>
<dbReference type="Gene3D" id="3.30.750.80">
    <property type="entry name" value="RNA methyltransferase domain (HRMD) like"/>
    <property type="match status" value="1"/>
</dbReference>
<dbReference type="CDD" id="cd11572">
    <property type="entry name" value="RlmI_M_like"/>
    <property type="match status" value="1"/>
</dbReference>
<reference evidence="6" key="1">
    <citation type="submission" date="2016-11" db="EMBL/GenBank/DDBJ databases">
        <authorList>
            <person name="Varghese N."/>
            <person name="Submissions S."/>
        </authorList>
    </citation>
    <scope>NUCLEOTIDE SEQUENCE [LARGE SCALE GENOMIC DNA]</scope>
    <source>
        <strain evidence="6">UWOS</strain>
    </source>
</reference>
<protein>
    <submittedName>
        <fullName evidence="5">23S rRNA (Cytosine1962-C5)-methyltransferase</fullName>
    </submittedName>
</protein>
<dbReference type="RefSeq" id="WP_244889416.1">
    <property type="nucleotide sequence ID" value="NZ_FRAW01000058.1"/>
</dbReference>
<organism evidence="5 6">
    <name type="scientific">Fibrobacter intestinalis</name>
    <dbReference type="NCBI Taxonomy" id="28122"/>
    <lineage>
        <taxon>Bacteria</taxon>
        <taxon>Pseudomonadati</taxon>
        <taxon>Fibrobacterota</taxon>
        <taxon>Fibrobacteria</taxon>
        <taxon>Fibrobacterales</taxon>
        <taxon>Fibrobacteraceae</taxon>
        <taxon>Fibrobacter</taxon>
    </lineage>
</organism>
<sequence>MADENHSIDYFVRLLEKAYAKRIPLMDLTDAFRIVNGADDGFPGVAVDKYAEHFQIQYFGPDLLGQKEAIAAAVRKFLEPQFLVSKFRLSSSGESLEKPQMRVESGETADSATVVREGNCLFKVDLLDTVNPGLFLDMRDGRLDVEKRSRGKNILNLFSYTCSFSVHARVGGALRAVNADISGKILDKGRENYRLNGIDPQKGEFFKGDSREYLDWCVRKGLRFDGVILDPPSFSRNRGKVFSVKTDFQKLVAEVAEVLVPGAFFLASSNYSGFSLAGFSKETLRTVRQKFPSAKIAWSRGQGCDFPGSGTRKESSLSAVMIEV</sequence>
<evidence type="ECO:0000313" key="5">
    <source>
        <dbReference type="EMBL" id="SHL28575.1"/>
    </source>
</evidence>
<dbReference type="EMBL" id="FRAW01000058">
    <property type="protein sequence ID" value="SHL28575.1"/>
    <property type="molecule type" value="Genomic_DNA"/>
</dbReference>
<keyword evidence="3" id="KW-0949">S-adenosyl-L-methionine</keyword>
<keyword evidence="1 5" id="KW-0489">Methyltransferase</keyword>
<dbReference type="PANTHER" id="PTHR43042">
    <property type="entry name" value="SAM-DEPENDENT METHYLTRANSFERASE"/>
    <property type="match status" value="1"/>
</dbReference>
<evidence type="ECO:0000313" key="6">
    <source>
        <dbReference type="Proteomes" id="UP000184275"/>
    </source>
</evidence>
<dbReference type="InterPro" id="IPR019614">
    <property type="entry name" value="SAM-dep_methyl-trfase"/>
</dbReference>
<dbReference type="CDD" id="cd02440">
    <property type="entry name" value="AdoMet_MTases"/>
    <property type="match status" value="1"/>
</dbReference>
<name>A0A1M6ZE00_9BACT</name>
<dbReference type="GO" id="GO:0008168">
    <property type="term" value="F:methyltransferase activity"/>
    <property type="evidence" value="ECO:0007669"/>
    <property type="project" value="UniProtKB-KW"/>
</dbReference>
<dbReference type="Gene3D" id="3.40.50.150">
    <property type="entry name" value="Vaccinia Virus protein VP39"/>
    <property type="match status" value="1"/>
</dbReference>
<dbReference type="InterPro" id="IPR029063">
    <property type="entry name" value="SAM-dependent_MTases_sf"/>
</dbReference>
<feature type="domain" description="S-adenosylmethionine-dependent methyltransferase" evidence="4">
    <location>
        <begin position="104"/>
        <end position="278"/>
    </location>
</feature>
<evidence type="ECO:0000256" key="3">
    <source>
        <dbReference type="ARBA" id="ARBA00022691"/>
    </source>
</evidence>
<dbReference type="PANTHER" id="PTHR43042:SF3">
    <property type="entry name" value="RIBOSOMAL RNA LARGE SUBUNIT METHYLTRANSFERASE YWBD-RELATED"/>
    <property type="match status" value="1"/>
</dbReference>
<evidence type="ECO:0000259" key="4">
    <source>
        <dbReference type="Pfam" id="PF10672"/>
    </source>
</evidence>
<dbReference type="Proteomes" id="UP000184275">
    <property type="component" value="Unassembled WGS sequence"/>
</dbReference>
<evidence type="ECO:0000256" key="2">
    <source>
        <dbReference type="ARBA" id="ARBA00022679"/>
    </source>
</evidence>
<dbReference type="GO" id="GO:0032259">
    <property type="term" value="P:methylation"/>
    <property type="evidence" value="ECO:0007669"/>
    <property type="project" value="UniProtKB-KW"/>
</dbReference>
<keyword evidence="6" id="KW-1185">Reference proteome</keyword>
<dbReference type="AlphaFoldDB" id="A0A1M6ZE00"/>
<proteinExistence type="predicted"/>